<dbReference type="GO" id="GO:0030288">
    <property type="term" value="C:outer membrane-bounded periplasmic space"/>
    <property type="evidence" value="ECO:0007669"/>
    <property type="project" value="TreeGrafter"/>
</dbReference>
<name>A0A387BP09_9MICO</name>
<evidence type="ECO:0000256" key="3">
    <source>
        <dbReference type="ARBA" id="ARBA00022448"/>
    </source>
</evidence>
<evidence type="ECO:0000259" key="6">
    <source>
        <dbReference type="PROSITE" id="PS50983"/>
    </source>
</evidence>
<gene>
    <name evidence="7" type="ORF">D7I44_09650</name>
</gene>
<protein>
    <submittedName>
        <fullName evidence="7">ABC transporter substrate-binding protein</fullName>
    </submittedName>
</protein>
<dbReference type="GO" id="GO:1901678">
    <property type="term" value="P:iron coordination entity transport"/>
    <property type="evidence" value="ECO:0007669"/>
    <property type="project" value="UniProtKB-ARBA"/>
</dbReference>
<dbReference type="PANTHER" id="PTHR30532:SF1">
    <property type="entry name" value="IRON(3+)-HYDROXAMATE-BINDING PROTEIN FHUD"/>
    <property type="match status" value="1"/>
</dbReference>
<evidence type="ECO:0000313" key="8">
    <source>
        <dbReference type="Proteomes" id="UP000275069"/>
    </source>
</evidence>
<dbReference type="InterPro" id="IPR051313">
    <property type="entry name" value="Bact_iron-sidero_bind"/>
</dbReference>
<dbReference type="OrthoDB" id="1846031at2"/>
<comment type="subcellular location">
    <subcellularLocation>
        <location evidence="1">Cell envelope</location>
    </subcellularLocation>
</comment>
<feature type="domain" description="Fe/B12 periplasmic-binding" evidence="6">
    <location>
        <begin position="76"/>
        <end position="341"/>
    </location>
</feature>
<dbReference type="SUPFAM" id="SSF53807">
    <property type="entry name" value="Helical backbone' metal receptor"/>
    <property type="match status" value="1"/>
</dbReference>
<evidence type="ECO:0000313" key="7">
    <source>
        <dbReference type="EMBL" id="AYG03774.1"/>
    </source>
</evidence>
<dbReference type="AlphaFoldDB" id="A0A387BP09"/>
<proteinExistence type="inferred from homology"/>
<dbReference type="InterPro" id="IPR002491">
    <property type="entry name" value="ABC_transptr_periplasmic_BD"/>
</dbReference>
<evidence type="ECO:0000256" key="5">
    <source>
        <dbReference type="SAM" id="MobiDB-lite"/>
    </source>
</evidence>
<reference evidence="7 8" key="1">
    <citation type="submission" date="2018-09" db="EMBL/GenBank/DDBJ databases">
        <title>Genome sequencing of strain 2DFW10M-5.</title>
        <authorList>
            <person name="Heo J."/>
            <person name="Kim S.-J."/>
            <person name="Kwon S.-W."/>
        </authorList>
    </citation>
    <scope>NUCLEOTIDE SEQUENCE [LARGE SCALE GENOMIC DNA]</scope>
    <source>
        <strain evidence="7 8">2DFW10M-5</strain>
    </source>
</reference>
<feature type="region of interest" description="Disordered" evidence="5">
    <location>
        <begin position="47"/>
        <end position="67"/>
    </location>
</feature>
<keyword evidence="8" id="KW-1185">Reference proteome</keyword>
<organism evidence="7 8">
    <name type="scientific">Gryllotalpicola protaetiae</name>
    <dbReference type="NCBI Taxonomy" id="2419771"/>
    <lineage>
        <taxon>Bacteria</taxon>
        <taxon>Bacillati</taxon>
        <taxon>Actinomycetota</taxon>
        <taxon>Actinomycetes</taxon>
        <taxon>Micrococcales</taxon>
        <taxon>Microbacteriaceae</taxon>
        <taxon>Gryllotalpicola</taxon>
    </lineage>
</organism>
<evidence type="ECO:0000256" key="1">
    <source>
        <dbReference type="ARBA" id="ARBA00004196"/>
    </source>
</evidence>
<dbReference type="Gene3D" id="3.40.50.1980">
    <property type="entry name" value="Nitrogenase molybdenum iron protein domain"/>
    <property type="match status" value="2"/>
</dbReference>
<accession>A0A387BP09</accession>
<dbReference type="EMBL" id="CP032624">
    <property type="protein sequence ID" value="AYG03774.1"/>
    <property type="molecule type" value="Genomic_DNA"/>
</dbReference>
<comment type="similarity">
    <text evidence="2">Belongs to the bacterial solute-binding protein 8 family.</text>
</comment>
<dbReference type="KEGG" id="gry:D7I44_09650"/>
<keyword evidence="4" id="KW-0732">Signal</keyword>
<sequence>MRHALRKEPPDVTHAYLHSRRLRGLLAAALAAGLALTVAACSSDSAPVAEKTSTTASTRTVSTPEGKVTVPSHPLRVVSVHSWTTESLLDLGVTPLGVEDSGAEYVPQRYLARWTKIDKVAQGATVDFEKIAALKPDLIVGVDVPYLKKDYAKLSAIAPTVLAPFGDDQTWQDYPTYTADYVGANAKLAALKKKYDSAVAAAKTEYAPQLASIKWDVVQGGFDAGNYWIYSTTSPVGSVLTQLGAQFASATAAVKPGGQNSVSYEKTDLLADADEIIYYTNNDGTPANDIDKLFALQGYQNLPAVKAGHTVGTPDFLPGSYSDALGLLGSITDALKKDAAQ</sequence>
<dbReference type="Proteomes" id="UP000275069">
    <property type="component" value="Chromosome"/>
</dbReference>
<evidence type="ECO:0000256" key="2">
    <source>
        <dbReference type="ARBA" id="ARBA00008814"/>
    </source>
</evidence>
<feature type="compositionally biased region" description="Low complexity" evidence="5">
    <location>
        <begin position="52"/>
        <end position="63"/>
    </location>
</feature>
<keyword evidence="3" id="KW-0813">Transport</keyword>
<dbReference type="PROSITE" id="PS50983">
    <property type="entry name" value="FE_B12_PBP"/>
    <property type="match status" value="1"/>
</dbReference>
<evidence type="ECO:0000256" key="4">
    <source>
        <dbReference type="ARBA" id="ARBA00022729"/>
    </source>
</evidence>
<dbReference type="PANTHER" id="PTHR30532">
    <property type="entry name" value="IRON III DICITRATE-BINDING PERIPLASMIC PROTEIN"/>
    <property type="match status" value="1"/>
</dbReference>
<dbReference type="Pfam" id="PF01497">
    <property type="entry name" value="Peripla_BP_2"/>
    <property type="match status" value="1"/>
</dbReference>